<accession>A0AAV7MFG8</accession>
<name>A0AAV7MFG8_PLEWA</name>
<dbReference type="AlphaFoldDB" id="A0AAV7MFG8"/>
<comment type="caution">
    <text evidence="2">The sequence shown here is derived from an EMBL/GenBank/DDBJ whole genome shotgun (WGS) entry which is preliminary data.</text>
</comment>
<keyword evidence="3" id="KW-1185">Reference proteome</keyword>
<sequence>MLYMEAPARSGSVSCPGETPPRPSKKMRDSWLLTVTLAVAIFLACALGEPASSEEEWKSLGNPYNRDLFFKFMKSYIMGRGMHAVAAGWKEKVGNHLRRSNSASSTFQQDTSRPFRF</sequence>
<evidence type="ECO:0000313" key="3">
    <source>
        <dbReference type="Proteomes" id="UP001066276"/>
    </source>
</evidence>
<dbReference type="Proteomes" id="UP001066276">
    <property type="component" value="Chromosome 10"/>
</dbReference>
<feature type="region of interest" description="Disordered" evidence="1">
    <location>
        <begin position="1"/>
        <end position="27"/>
    </location>
</feature>
<proteinExistence type="predicted"/>
<evidence type="ECO:0000256" key="1">
    <source>
        <dbReference type="SAM" id="MobiDB-lite"/>
    </source>
</evidence>
<dbReference type="EMBL" id="JANPWB010000014">
    <property type="protein sequence ID" value="KAJ1102187.1"/>
    <property type="molecule type" value="Genomic_DNA"/>
</dbReference>
<feature type="compositionally biased region" description="Polar residues" evidence="1">
    <location>
        <begin position="100"/>
        <end position="117"/>
    </location>
</feature>
<protein>
    <submittedName>
        <fullName evidence="2">Uncharacterized protein</fullName>
    </submittedName>
</protein>
<gene>
    <name evidence="2" type="ORF">NDU88_007241</name>
</gene>
<dbReference type="InterPro" id="IPR031699">
    <property type="entry name" value="DUF4720"/>
</dbReference>
<organism evidence="2 3">
    <name type="scientific">Pleurodeles waltl</name>
    <name type="common">Iberian ribbed newt</name>
    <dbReference type="NCBI Taxonomy" id="8319"/>
    <lineage>
        <taxon>Eukaryota</taxon>
        <taxon>Metazoa</taxon>
        <taxon>Chordata</taxon>
        <taxon>Craniata</taxon>
        <taxon>Vertebrata</taxon>
        <taxon>Euteleostomi</taxon>
        <taxon>Amphibia</taxon>
        <taxon>Batrachia</taxon>
        <taxon>Caudata</taxon>
        <taxon>Salamandroidea</taxon>
        <taxon>Salamandridae</taxon>
        <taxon>Pleurodelinae</taxon>
        <taxon>Pleurodeles</taxon>
    </lineage>
</organism>
<evidence type="ECO:0000313" key="2">
    <source>
        <dbReference type="EMBL" id="KAJ1102187.1"/>
    </source>
</evidence>
<feature type="region of interest" description="Disordered" evidence="1">
    <location>
        <begin position="98"/>
        <end position="117"/>
    </location>
</feature>
<reference evidence="2" key="1">
    <citation type="journal article" date="2022" name="bioRxiv">
        <title>Sequencing and chromosome-scale assembly of the giantPleurodeles waltlgenome.</title>
        <authorList>
            <person name="Brown T."/>
            <person name="Elewa A."/>
            <person name="Iarovenko S."/>
            <person name="Subramanian E."/>
            <person name="Araus A.J."/>
            <person name="Petzold A."/>
            <person name="Susuki M."/>
            <person name="Suzuki K.-i.T."/>
            <person name="Hayashi T."/>
            <person name="Toyoda A."/>
            <person name="Oliveira C."/>
            <person name="Osipova E."/>
            <person name="Leigh N.D."/>
            <person name="Simon A."/>
            <person name="Yun M.H."/>
        </authorList>
    </citation>
    <scope>NUCLEOTIDE SEQUENCE</scope>
    <source>
        <strain evidence="2">20211129_DDA</strain>
        <tissue evidence="2">Liver</tissue>
    </source>
</reference>
<dbReference type="Pfam" id="PF15846">
    <property type="entry name" value="DUF4720"/>
    <property type="match status" value="1"/>
</dbReference>